<dbReference type="RefSeq" id="WP_345606245.1">
    <property type="nucleotide sequence ID" value="NZ_BAABJO010000012.1"/>
</dbReference>
<evidence type="ECO:0000313" key="3">
    <source>
        <dbReference type="Proteomes" id="UP001500804"/>
    </source>
</evidence>
<protein>
    <recommendedName>
        <fullName evidence="4">MFS transporter</fullName>
    </recommendedName>
</protein>
<dbReference type="Proteomes" id="UP001500804">
    <property type="component" value="Unassembled WGS sequence"/>
</dbReference>
<keyword evidence="1" id="KW-1133">Transmembrane helix</keyword>
<gene>
    <name evidence="2" type="ORF">GCM10023320_35740</name>
</gene>
<proteinExistence type="predicted"/>
<keyword evidence="1" id="KW-0472">Membrane</keyword>
<evidence type="ECO:0000256" key="1">
    <source>
        <dbReference type="SAM" id="Phobius"/>
    </source>
</evidence>
<evidence type="ECO:0008006" key="4">
    <source>
        <dbReference type="Google" id="ProtNLM"/>
    </source>
</evidence>
<feature type="transmembrane region" description="Helical" evidence="1">
    <location>
        <begin position="54"/>
        <end position="76"/>
    </location>
</feature>
<organism evidence="2 3">
    <name type="scientific">Pseudonocardia adelaidensis</name>
    <dbReference type="NCBI Taxonomy" id="648754"/>
    <lineage>
        <taxon>Bacteria</taxon>
        <taxon>Bacillati</taxon>
        <taxon>Actinomycetota</taxon>
        <taxon>Actinomycetes</taxon>
        <taxon>Pseudonocardiales</taxon>
        <taxon>Pseudonocardiaceae</taxon>
        <taxon>Pseudonocardia</taxon>
    </lineage>
</organism>
<sequence length="85" mass="8140">MAAAVVAVSGVLSFGVTVPMQQLLIALAPGAGPVLTSLYQSAAHLAVSAAAVDGWGGSAVGPLGAGFVLAAAVLTATGGRRRLDP</sequence>
<keyword evidence="1" id="KW-0812">Transmembrane</keyword>
<evidence type="ECO:0000313" key="2">
    <source>
        <dbReference type="EMBL" id="GAA5123682.1"/>
    </source>
</evidence>
<comment type="caution">
    <text evidence="2">The sequence shown here is derived from an EMBL/GenBank/DDBJ whole genome shotgun (WGS) entry which is preliminary data.</text>
</comment>
<keyword evidence="3" id="KW-1185">Reference proteome</keyword>
<accession>A0ABP9NJU2</accession>
<reference evidence="3" key="1">
    <citation type="journal article" date="2019" name="Int. J. Syst. Evol. Microbiol.">
        <title>The Global Catalogue of Microorganisms (GCM) 10K type strain sequencing project: providing services to taxonomists for standard genome sequencing and annotation.</title>
        <authorList>
            <consortium name="The Broad Institute Genomics Platform"/>
            <consortium name="The Broad Institute Genome Sequencing Center for Infectious Disease"/>
            <person name="Wu L."/>
            <person name="Ma J."/>
        </authorList>
    </citation>
    <scope>NUCLEOTIDE SEQUENCE [LARGE SCALE GENOMIC DNA]</scope>
    <source>
        <strain evidence="3">JCM 18302</strain>
    </source>
</reference>
<name>A0ABP9NJU2_9PSEU</name>
<dbReference type="EMBL" id="BAABJO010000012">
    <property type="protein sequence ID" value="GAA5123682.1"/>
    <property type="molecule type" value="Genomic_DNA"/>
</dbReference>